<comment type="caution">
    <text evidence="1">The sequence shown here is derived from an EMBL/GenBank/DDBJ whole genome shotgun (WGS) entry which is preliminary data.</text>
</comment>
<keyword evidence="2" id="KW-1185">Reference proteome</keyword>
<dbReference type="Pfam" id="PF06073">
    <property type="entry name" value="DUF934"/>
    <property type="match status" value="1"/>
</dbReference>
<evidence type="ECO:0000313" key="1">
    <source>
        <dbReference type="EMBL" id="KFE35012.1"/>
    </source>
</evidence>
<reference evidence="1 2" key="2">
    <citation type="journal article" date="2015" name="Antonie Van Leeuwenhoek">
        <title>Thioclava indica sp. nov., isolated from surface seawater of the Indian Ocean.</title>
        <authorList>
            <person name="Liu Y."/>
            <person name="Lai Q."/>
            <person name="Du J."/>
            <person name="Xu H."/>
            <person name="Jiang L."/>
            <person name="Shao Z."/>
        </authorList>
    </citation>
    <scope>NUCLEOTIDE SEQUENCE [LARGE SCALE GENOMIC DNA]</scope>
    <source>
        <strain evidence="1 2">13D2W-2</strain>
    </source>
</reference>
<name>A0A085TWB5_9RHOB</name>
<gene>
    <name evidence="1" type="ORF">DW2_10624</name>
</gene>
<dbReference type="EMBL" id="AQRC01000007">
    <property type="protein sequence ID" value="KFE35012.1"/>
    <property type="molecule type" value="Genomic_DNA"/>
</dbReference>
<dbReference type="OrthoDB" id="9800421at2"/>
<accession>A0A085TWB5</accession>
<dbReference type="eggNOG" id="COG3749">
    <property type="taxonomic scope" value="Bacteria"/>
</dbReference>
<evidence type="ECO:0008006" key="3">
    <source>
        <dbReference type="Google" id="ProtNLM"/>
    </source>
</evidence>
<dbReference type="PATRIC" id="fig|1317124.6.peg.2153"/>
<dbReference type="STRING" id="1317124.DW2_10624"/>
<dbReference type="AlphaFoldDB" id="A0A085TWB5"/>
<proteinExistence type="predicted"/>
<dbReference type="InterPro" id="IPR008318">
    <property type="entry name" value="UCP030820"/>
</dbReference>
<reference evidence="2" key="1">
    <citation type="submission" date="2013-04" db="EMBL/GenBank/DDBJ databases">
        <title>Thioclava sp. 13D2W-2 Genome Sequencing.</title>
        <authorList>
            <person name="Lai Q."/>
            <person name="Li G."/>
            <person name="Shao Z."/>
        </authorList>
    </citation>
    <scope>NUCLEOTIDE SEQUENCE [LARGE SCALE GENOMIC DNA]</scope>
    <source>
        <strain evidence="2">13D2W-2</strain>
    </source>
</reference>
<dbReference type="RefSeq" id="WP_038146179.1">
    <property type="nucleotide sequence ID" value="NZ_AQRC01000007.1"/>
</dbReference>
<evidence type="ECO:0000313" key="2">
    <source>
        <dbReference type="Proteomes" id="UP000028607"/>
    </source>
</evidence>
<dbReference type="Proteomes" id="UP000028607">
    <property type="component" value="Unassembled WGS sequence"/>
</dbReference>
<organism evidence="1 2">
    <name type="scientific">Thioclava atlantica</name>
    <dbReference type="NCBI Taxonomy" id="1317124"/>
    <lineage>
        <taxon>Bacteria</taxon>
        <taxon>Pseudomonadati</taxon>
        <taxon>Pseudomonadota</taxon>
        <taxon>Alphaproteobacteria</taxon>
        <taxon>Rhodobacterales</taxon>
        <taxon>Paracoccaceae</taxon>
        <taxon>Thioclava</taxon>
    </lineage>
</organism>
<sequence>MSVIVRDDGFHPEDFSGEALDILPEADAGHLPALIAGAELVRVIFPSFSDGRGFTLARRIRAMGFTGRLRATGPLIADQYAMARRVGFDEVEIPDEMAARQPSPQWLFRADWAAHDYRARLAG</sequence>
<protein>
    <recommendedName>
        <fullName evidence="3">Oxidoreductase</fullName>
    </recommendedName>
</protein>